<proteinExistence type="predicted"/>
<dbReference type="OrthoDB" id="8656394at2"/>
<dbReference type="Proteomes" id="UP000367750">
    <property type="component" value="Unassembled WGS sequence"/>
</dbReference>
<accession>A0A5J5GGK2</accession>
<dbReference type="AlphaFoldDB" id="A0A5J5GGK2"/>
<dbReference type="InterPro" id="IPR041088">
    <property type="entry name" value="RHH_8"/>
</dbReference>
<protein>
    <submittedName>
        <fullName evidence="1">Uncharacterized protein</fullName>
    </submittedName>
</protein>
<gene>
    <name evidence="1" type="ORF">F4V43_01995</name>
</gene>
<dbReference type="EMBL" id="VYKK01000004">
    <property type="protein sequence ID" value="KAA9007281.1"/>
    <property type="molecule type" value="Genomic_DNA"/>
</dbReference>
<organism evidence="1 2">
    <name type="scientific">Paenibacillus spiritus</name>
    <dbReference type="NCBI Taxonomy" id="2496557"/>
    <lineage>
        <taxon>Bacteria</taxon>
        <taxon>Bacillati</taxon>
        <taxon>Bacillota</taxon>
        <taxon>Bacilli</taxon>
        <taxon>Bacillales</taxon>
        <taxon>Paenibacillaceae</taxon>
        <taxon>Paenibacillus</taxon>
    </lineage>
</organism>
<dbReference type="RefSeq" id="WP_150456571.1">
    <property type="nucleotide sequence ID" value="NZ_VYKK01000004.1"/>
</dbReference>
<evidence type="ECO:0000313" key="1">
    <source>
        <dbReference type="EMBL" id="KAA9007281.1"/>
    </source>
</evidence>
<name>A0A5J5GGK2_9BACL</name>
<keyword evidence="2" id="KW-1185">Reference proteome</keyword>
<comment type="caution">
    <text evidence="1">The sequence shown here is derived from an EMBL/GenBank/DDBJ whole genome shotgun (WGS) entry which is preliminary data.</text>
</comment>
<reference evidence="1 2" key="1">
    <citation type="submission" date="2019-09" db="EMBL/GenBank/DDBJ databases">
        <title>Bacillus ochoae sp. nov., Paenibacillus whitsoniae sp. nov., Paenibacillus spiritus sp. nov. Isolated from the Mars Exploration Rover during spacecraft assembly.</title>
        <authorList>
            <person name="Seuylemezian A."/>
            <person name="Vaishampayan P."/>
        </authorList>
    </citation>
    <scope>NUCLEOTIDE SEQUENCE [LARGE SCALE GENOMIC DNA]</scope>
    <source>
        <strain evidence="1 2">MER_111</strain>
    </source>
</reference>
<sequence length="151" mass="17541">MNEINTEKVSVNISVMDLGNVDLLIDGTLYKDRTDFFKTAIRNQLDKHSYIIESTLRNYDDERRRDKKLAIYIGSTVIDKANLYNLVSGEPALFIPEDERGKNKFRIVAFGKLTIRDDIECEFISRYISSIKIFGTFNAPPDIRKYYLSKK</sequence>
<evidence type="ECO:0000313" key="2">
    <source>
        <dbReference type="Proteomes" id="UP000367750"/>
    </source>
</evidence>
<dbReference type="Pfam" id="PF17723">
    <property type="entry name" value="RHH_8"/>
    <property type="match status" value="1"/>
</dbReference>